<organism evidence="2 3">
    <name type="scientific">Acetobacterium woodii (strain ATCC 29683 / DSM 1030 / JCM 2381 / KCTC 1655 / WB1)</name>
    <dbReference type="NCBI Taxonomy" id="931626"/>
    <lineage>
        <taxon>Bacteria</taxon>
        <taxon>Bacillati</taxon>
        <taxon>Bacillota</taxon>
        <taxon>Clostridia</taxon>
        <taxon>Eubacteriales</taxon>
        <taxon>Eubacteriaceae</taxon>
        <taxon>Acetobacterium</taxon>
    </lineage>
</organism>
<accession>H6LER7</accession>
<reference evidence="2 3" key="2">
    <citation type="journal article" date="2012" name="PLoS ONE">
        <title>An ancient pathway combining carbon dioxide fixation with the generation and utilization of a sodium ion gradient for ATP synthesis.</title>
        <authorList>
            <person name="Poehlein A."/>
            <person name="Schmidt S."/>
            <person name="Kaster A.K."/>
            <person name="Goenrich M."/>
            <person name="Vollmers J."/>
            <person name="Thurmer A."/>
            <person name="Bertsch J."/>
            <person name="Schuchmann K."/>
            <person name="Voigt B."/>
            <person name="Hecker M."/>
            <person name="Daniel R."/>
            <person name="Thauer R.K."/>
            <person name="Gottschalk G."/>
            <person name="Muller V."/>
        </authorList>
    </citation>
    <scope>NUCLEOTIDE SEQUENCE [LARGE SCALE GENOMIC DNA]</scope>
    <source>
        <strain evidence="3">ATCC 29683 / DSM 1030 / JCM 2381 / KCTC 1655 / WB1</strain>
    </source>
</reference>
<dbReference type="STRING" id="931626.Awo_c26040"/>
<keyword evidence="3" id="KW-1185">Reference proteome</keyword>
<dbReference type="RefSeq" id="WP_014356960.1">
    <property type="nucleotide sequence ID" value="NC_016894.1"/>
</dbReference>
<protein>
    <submittedName>
        <fullName evidence="2">Uncharacterized protein</fullName>
    </submittedName>
</protein>
<reference evidence="3" key="1">
    <citation type="submission" date="2011-07" db="EMBL/GenBank/DDBJ databases">
        <title>Complete genome sequence of Acetobacterium woodii.</title>
        <authorList>
            <person name="Poehlein A."/>
            <person name="Schmidt S."/>
            <person name="Kaster A.-K."/>
            <person name="Goenrich M."/>
            <person name="Vollmers J."/>
            <person name="Thuermer A."/>
            <person name="Gottschalk G."/>
            <person name="Thauer R.K."/>
            <person name="Daniel R."/>
            <person name="Mueller V."/>
        </authorList>
    </citation>
    <scope>NUCLEOTIDE SEQUENCE [LARGE SCALE GENOMIC DNA]</scope>
    <source>
        <strain evidence="3">ATCC 29683 / DSM 1030 / JCM 2381 / KCTC 1655 / WB1</strain>
    </source>
</reference>
<keyword evidence="1" id="KW-1133">Transmembrane helix</keyword>
<feature type="transmembrane region" description="Helical" evidence="1">
    <location>
        <begin position="118"/>
        <end position="138"/>
    </location>
</feature>
<proteinExistence type="predicted"/>
<dbReference type="eggNOG" id="ENOG503378V">
    <property type="taxonomic scope" value="Bacteria"/>
</dbReference>
<keyword evidence="1" id="KW-0812">Transmembrane</keyword>
<feature type="transmembrane region" description="Helical" evidence="1">
    <location>
        <begin position="85"/>
        <end position="106"/>
    </location>
</feature>
<evidence type="ECO:0000256" key="1">
    <source>
        <dbReference type="SAM" id="Phobius"/>
    </source>
</evidence>
<dbReference type="KEGG" id="awo:Awo_c26040"/>
<evidence type="ECO:0000313" key="2">
    <source>
        <dbReference type="EMBL" id="AFA49360.1"/>
    </source>
</evidence>
<dbReference type="OrthoDB" id="2868304at2"/>
<dbReference type="EMBL" id="CP002987">
    <property type="protein sequence ID" value="AFA49360.1"/>
    <property type="molecule type" value="Genomic_DNA"/>
</dbReference>
<dbReference type="AlphaFoldDB" id="H6LER7"/>
<sequence>MSKLKNLLGNTAAAIYFLAVMWWMLIMLIFAPIGLFSDINTILKSGFSTSNIGPAFIGVFGLFIGLSLLIPAFRKMYYKLPWTFPFVKILYLNVVIMSIATMLLNYGYEVQSPLRHNLFFIIMICQIIVCRTLMCIYFSKKKVQYIGGDTDGE</sequence>
<feature type="transmembrane region" description="Helical" evidence="1">
    <location>
        <begin position="12"/>
        <end position="35"/>
    </location>
</feature>
<dbReference type="Proteomes" id="UP000007177">
    <property type="component" value="Chromosome"/>
</dbReference>
<keyword evidence="1" id="KW-0472">Membrane</keyword>
<feature type="transmembrane region" description="Helical" evidence="1">
    <location>
        <begin position="55"/>
        <end position="73"/>
    </location>
</feature>
<gene>
    <name evidence="2" type="ordered locus">Awo_c26040</name>
</gene>
<evidence type="ECO:0000313" key="3">
    <source>
        <dbReference type="Proteomes" id="UP000007177"/>
    </source>
</evidence>
<dbReference type="HOGENOM" id="CLU_1709255_0_0_9"/>
<name>H6LER7_ACEWD</name>